<protein>
    <submittedName>
        <fullName evidence="2">Uncharacterized protein</fullName>
    </submittedName>
</protein>
<name>A0A0B6Y1F9_9EUPU</name>
<evidence type="ECO:0000256" key="1">
    <source>
        <dbReference type="SAM" id="Phobius"/>
    </source>
</evidence>
<reference evidence="2" key="1">
    <citation type="submission" date="2014-12" db="EMBL/GenBank/DDBJ databases">
        <title>Insight into the proteome of Arion vulgaris.</title>
        <authorList>
            <person name="Aradska J."/>
            <person name="Bulat T."/>
            <person name="Smidak R."/>
            <person name="Sarate P."/>
            <person name="Gangsoo J."/>
            <person name="Sialana F."/>
            <person name="Bilban M."/>
            <person name="Lubec G."/>
        </authorList>
    </citation>
    <scope>NUCLEOTIDE SEQUENCE</scope>
    <source>
        <tissue evidence="2">Skin</tissue>
    </source>
</reference>
<keyword evidence="1" id="KW-0472">Membrane</keyword>
<organism evidence="2">
    <name type="scientific">Arion vulgaris</name>
    <dbReference type="NCBI Taxonomy" id="1028688"/>
    <lineage>
        <taxon>Eukaryota</taxon>
        <taxon>Metazoa</taxon>
        <taxon>Spiralia</taxon>
        <taxon>Lophotrochozoa</taxon>
        <taxon>Mollusca</taxon>
        <taxon>Gastropoda</taxon>
        <taxon>Heterobranchia</taxon>
        <taxon>Euthyneura</taxon>
        <taxon>Panpulmonata</taxon>
        <taxon>Eupulmonata</taxon>
        <taxon>Stylommatophora</taxon>
        <taxon>Helicina</taxon>
        <taxon>Arionoidea</taxon>
        <taxon>Arionidae</taxon>
        <taxon>Arion</taxon>
    </lineage>
</organism>
<evidence type="ECO:0000313" key="2">
    <source>
        <dbReference type="EMBL" id="CEK50142.1"/>
    </source>
</evidence>
<sequence length="63" mass="7205">MKYVFFFNDPAAHGLLSFGIMLCSSNVLWQARMDNTLTWSISSYLWSEKACLYEGGDTDKQES</sequence>
<dbReference type="EMBL" id="HACG01003277">
    <property type="protein sequence ID" value="CEK50142.1"/>
    <property type="molecule type" value="Transcribed_RNA"/>
</dbReference>
<keyword evidence="1" id="KW-1133">Transmembrane helix</keyword>
<feature type="non-terminal residue" evidence="2">
    <location>
        <position position="63"/>
    </location>
</feature>
<keyword evidence="1" id="KW-0812">Transmembrane</keyword>
<gene>
    <name evidence="2" type="primary">ORF9981</name>
</gene>
<proteinExistence type="predicted"/>
<dbReference type="AlphaFoldDB" id="A0A0B6Y1F9"/>
<feature type="transmembrane region" description="Helical" evidence="1">
    <location>
        <begin position="12"/>
        <end position="29"/>
    </location>
</feature>
<accession>A0A0B6Y1F9</accession>